<evidence type="ECO:0000313" key="2">
    <source>
        <dbReference type="EMBL" id="GAA4196575.1"/>
    </source>
</evidence>
<dbReference type="EMBL" id="BAABAQ010000008">
    <property type="protein sequence ID" value="GAA4196575.1"/>
    <property type="molecule type" value="Genomic_DNA"/>
</dbReference>
<dbReference type="GO" id="GO:0016787">
    <property type="term" value="F:hydrolase activity"/>
    <property type="evidence" value="ECO:0007669"/>
    <property type="project" value="UniProtKB-KW"/>
</dbReference>
<evidence type="ECO:0000313" key="3">
    <source>
        <dbReference type="Proteomes" id="UP001501251"/>
    </source>
</evidence>
<reference evidence="3" key="1">
    <citation type="journal article" date="2019" name="Int. J. Syst. Evol. Microbiol.">
        <title>The Global Catalogue of Microorganisms (GCM) 10K type strain sequencing project: providing services to taxonomists for standard genome sequencing and annotation.</title>
        <authorList>
            <consortium name="The Broad Institute Genomics Platform"/>
            <consortium name="The Broad Institute Genome Sequencing Center for Infectious Disease"/>
            <person name="Wu L."/>
            <person name="Ma J."/>
        </authorList>
    </citation>
    <scope>NUCLEOTIDE SEQUENCE [LARGE SCALE GENOMIC DNA]</scope>
    <source>
        <strain evidence="3">JCM 17388</strain>
    </source>
</reference>
<gene>
    <name evidence="2" type="ORF">GCM10022252_44130</name>
</gene>
<organism evidence="2 3">
    <name type="scientific">Streptosporangium oxazolinicum</name>
    <dbReference type="NCBI Taxonomy" id="909287"/>
    <lineage>
        <taxon>Bacteria</taxon>
        <taxon>Bacillati</taxon>
        <taxon>Actinomycetota</taxon>
        <taxon>Actinomycetes</taxon>
        <taxon>Streptosporangiales</taxon>
        <taxon>Streptosporangiaceae</taxon>
        <taxon>Streptosporangium</taxon>
    </lineage>
</organism>
<dbReference type="Gene3D" id="3.40.50.1820">
    <property type="entry name" value="alpha/beta hydrolase"/>
    <property type="match status" value="1"/>
</dbReference>
<dbReference type="Pfam" id="PF01738">
    <property type="entry name" value="DLH"/>
    <property type="match status" value="1"/>
</dbReference>
<dbReference type="RefSeq" id="WP_344919891.1">
    <property type="nucleotide sequence ID" value="NZ_BAABAQ010000008.1"/>
</dbReference>
<dbReference type="Proteomes" id="UP001501251">
    <property type="component" value="Unassembled WGS sequence"/>
</dbReference>
<dbReference type="PANTHER" id="PTHR46623">
    <property type="entry name" value="CARBOXYMETHYLENEBUTENOLIDASE-RELATED"/>
    <property type="match status" value="1"/>
</dbReference>
<keyword evidence="2" id="KW-0378">Hydrolase</keyword>
<accession>A0ABP8B389</accession>
<dbReference type="PANTHER" id="PTHR46623:SF6">
    <property type="entry name" value="ALPHA_BETA-HYDROLASES SUPERFAMILY PROTEIN"/>
    <property type="match status" value="1"/>
</dbReference>
<feature type="domain" description="Dienelactone hydrolase" evidence="1">
    <location>
        <begin position="19"/>
        <end position="229"/>
    </location>
</feature>
<dbReference type="InterPro" id="IPR002925">
    <property type="entry name" value="Dienelactn_hydro"/>
</dbReference>
<dbReference type="InterPro" id="IPR051049">
    <property type="entry name" value="Dienelactone_hydrolase-like"/>
</dbReference>
<comment type="caution">
    <text evidence="2">The sequence shown here is derived from an EMBL/GenBank/DDBJ whole genome shotgun (WGS) entry which is preliminary data.</text>
</comment>
<evidence type="ECO:0000259" key="1">
    <source>
        <dbReference type="Pfam" id="PF01738"/>
    </source>
</evidence>
<dbReference type="SUPFAM" id="SSF53474">
    <property type="entry name" value="alpha/beta-Hydrolases"/>
    <property type="match status" value="1"/>
</dbReference>
<name>A0ABP8B389_9ACTN</name>
<dbReference type="InterPro" id="IPR029058">
    <property type="entry name" value="AB_hydrolase_fold"/>
</dbReference>
<proteinExistence type="predicted"/>
<sequence length="237" mass="25115">MEARTETVTVADGSFDLHLWLPPSGRGPVVLLIQEIYGVGPYIRRVAEDLAALGYVVGAPDLFWRLRPNWVSAHDEAGTALSIEMGSRFDVPHGVADSAVALAHLRGLPEAEGGAGVIGFCLGGSIGYLLAATVEVDAVLSFYGSAVPDAAGMMEKITCPLLLVFGGSDPYIPRERVSVVEKAAAGHSNVEVYVAEAAGHAFHNHEAPRFHDPEAARAAWDRAVHFLGRNLAPTTLP</sequence>
<protein>
    <submittedName>
        <fullName evidence="2">Dienelactone hydrolase family protein</fullName>
    </submittedName>
</protein>
<keyword evidence="3" id="KW-1185">Reference proteome</keyword>